<reference evidence="5 6" key="1">
    <citation type="journal article" date="2013" name="PLoS Genet.">
        <title>Distinctive expansion of potential virulence genes in the genome of the oomycete fish pathogen Saprolegnia parasitica.</title>
        <authorList>
            <person name="Jiang R.H."/>
            <person name="de Bruijn I."/>
            <person name="Haas B.J."/>
            <person name="Belmonte R."/>
            <person name="Lobach L."/>
            <person name="Christie J."/>
            <person name="van den Ackerveken G."/>
            <person name="Bottin A."/>
            <person name="Bulone V."/>
            <person name="Diaz-Moreno S.M."/>
            <person name="Dumas B."/>
            <person name="Fan L."/>
            <person name="Gaulin E."/>
            <person name="Govers F."/>
            <person name="Grenville-Briggs L.J."/>
            <person name="Horner N.R."/>
            <person name="Levin J.Z."/>
            <person name="Mammella M."/>
            <person name="Meijer H.J."/>
            <person name="Morris P."/>
            <person name="Nusbaum C."/>
            <person name="Oome S."/>
            <person name="Phillips A.J."/>
            <person name="van Rooyen D."/>
            <person name="Rzeszutek E."/>
            <person name="Saraiva M."/>
            <person name="Secombes C.J."/>
            <person name="Seidl M.F."/>
            <person name="Snel B."/>
            <person name="Stassen J.H."/>
            <person name="Sykes S."/>
            <person name="Tripathy S."/>
            <person name="van den Berg H."/>
            <person name="Vega-Arreguin J.C."/>
            <person name="Wawra S."/>
            <person name="Young S.K."/>
            <person name="Zeng Q."/>
            <person name="Dieguez-Uribeondo J."/>
            <person name="Russ C."/>
            <person name="Tyler B.M."/>
            <person name="van West P."/>
        </authorList>
    </citation>
    <scope>NUCLEOTIDE SEQUENCE [LARGE SCALE GENOMIC DNA]</scope>
    <source>
        <strain evidence="5 6">CBS 223.65</strain>
    </source>
</reference>
<dbReference type="SUPFAM" id="SSF52467">
    <property type="entry name" value="DHS-like NAD/FAD-binding domain"/>
    <property type="match status" value="1"/>
</dbReference>
<evidence type="ECO:0000256" key="3">
    <source>
        <dbReference type="PROSITE-ProRule" id="PRU00236"/>
    </source>
</evidence>
<dbReference type="Pfam" id="PF02146">
    <property type="entry name" value="SIR2"/>
    <property type="match status" value="1"/>
</dbReference>
<dbReference type="VEuPathDB" id="FungiDB:SPRG_11890"/>
<dbReference type="EMBL" id="KK583259">
    <property type="protein sequence ID" value="KDO23043.1"/>
    <property type="molecule type" value="Genomic_DNA"/>
</dbReference>
<dbReference type="InterPro" id="IPR003000">
    <property type="entry name" value="Sirtuin"/>
</dbReference>
<gene>
    <name evidence="5" type="ORF">SPRG_11890</name>
</gene>
<dbReference type="GO" id="GO:0046872">
    <property type="term" value="F:metal ion binding"/>
    <property type="evidence" value="ECO:0007669"/>
    <property type="project" value="UniProtKB-KW"/>
</dbReference>
<dbReference type="Gene3D" id="3.40.50.1220">
    <property type="entry name" value="TPP-binding domain"/>
    <property type="match status" value="1"/>
</dbReference>
<feature type="binding site" evidence="3">
    <location>
        <position position="230"/>
    </location>
    <ligand>
        <name>Zn(2+)</name>
        <dbReference type="ChEBI" id="CHEBI:29105"/>
    </ligand>
</feature>
<dbReference type="Gene3D" id="3.30.1600.10">
    <property type="entry name" value="SIR2/SIRT2 'Small Domain"/>
    <property type="match status" value="1"/>
</dbReference>
<feature type="binding site" evidence="3">
    <location>
        <position position="227"/>
    </location>
    <ligand>
        <name>Zn(2+)</name>
        <dbReference type="ChEBI" id="CHEBI:29105"/>
    </ligand>
</feature>
<dbReference type="GO" id="GO:0005759">
    <property type="term" value="C:mitochondrial matrix"/>
    <property type="evidence" value="ECO:0007669"/>
    <property type="project" value="TreeGrafter"/>
</dbReference>
<dbReference type="PANTHER" id="PTHR11085">
    <property type="entry name" value="NAD-DEPENDENT PROTEIN DEACYLASE SIRTUIN-5, MITOCHONDRIAL-RELATED"/>
    <property type="match status" value="1"/>
</dbReference>
<feature type="domain" description="Deacetylase sirtuin-type" evidence="4">
    <location>
        <begin position="30"/>
        <end position="322"/>
    </location>
</feature>
<evidence type="ECO:0000259" key="4">
    <source>
        <dbReference type="PROSITE" id="PS50305"/>
    </source>
</evidence>
<dbReference type="InterPro" id="IPR050134">
    <property type="entry name" value="NAD-dep_sirtuin_deacylases"/>
</dbReference>
<dbReference type="InterPro" id="IPR026591">
    <property type="entry name" value="Sirtuin_cat_small_dom_sf"/>
</dbReference>
<dbReference type="AlphaFoldDB" id="A0A067BXN7"/>
<dbReference type="InterPro" id="IPR026590">
    <property type="entry name" value="Ssirtuin_cat_dom"/>
</dbReference>
<feature type="binding site" evidence="3">
    <location>
        <position position="163"/>
    </location>
    <ligand>
        <name>Zn(2+)</name>
        <dbReference type="ChEBI" id="CHEBI:29105"/>
    </ligand>
</feature>
<keyword evidence="2" id="KW-0520">NAD</keyword>
<feature type="active site" description="Proton acceptor" evidence="3">
    <location>
        <position position="155"/>
    </location>
</feature>
<keyword evidence="3" id="KW-0862">Zinc</keyword>
<feature type="binding site" evidence="3">
    <location>
        <position position="168"/>
    </location>
    <ligand>
        <name>Zn(2+)</name>
        <dbReference type="ChEBI" id="CHEBI:29105"/>
    </ligand>
</feature>
<name>A0A067BXN7_SAPPC</name>
<evidence type="ECO:0000313" key="6">
    <source>
        <dbReference type="Proteomes" id="UP000030745"/>
    </source>
</evidence>
<sequence>MRISASGLMLQVRKVARGRRCFSMYVPAHEAPDDDAMSKLQEMLYHASKVVVLTGAGISTESGIPDYRSKGVGLYARSNHKPIEHRDFMSHEAVRQRYWARNYMARHQWQGAQPNANHVVLAQWQHDSRGDVRIVTQNVDRLHQKAGARDVIELHGSMDEVRCMNPACDAPAMAREDFQVVLDALNPGFVEKVQADNETLANAMQVRPDADMYLSTEMERLFHVAHCPLCRIGFYKPNVVFFGDSVAPATVQQIYHDVDTADAMLVLGSSLHVFSGYRFLLRAKDAHVPIGIVNIGPTRGDGLATVKVNAKCSSVLSELHLV</sequence>
<keyword evidence="1" id="KW-0808">Transferase</keyword>
<proteinExistence type="predicted"/>
<dbReference type="GO" id="GO:0070403">
    <property type="term" value="F:NAD+ binding"/>
    <property type="evidence" value="ECO:0007669"/>
    <property type="project" value="InterPro"/>
</dbReference>
<dbReference type="GO" id="GO:0017136">
    <property type="term" value="F:histone deacetylase activity, NAD-dependent"/>
    <property type="evidence" value="ECO:0007669"/>
    <property type="project" value="TreeGrafter"/>
</dbReference>
<protein>
    <recommendedName>
        <fullName evidence="4">Deacetylase sirtuin-type domain-containing protein</fullName>
    </recommendedName>
</protein>
<dbReference type="STRING" id="695850.A0A067BXN7"/>
<accession>A0A067BXN7</accession>
<dbReference type="InterPro" id="IPR029035">
    <property type="entry name" value="DHS-like_NAD/FAD-binding_dom"/>
</dbReference>
<evidence type="ECO:0000256" key="1">
    <source>
        <dbReference type="ARBA" id="ARBA00022679"/>
    </source>
</evidence>
<dbReference type="OrthoDB" id="424302at2759"/>
<dbReference type="KEGG" id="spar:SPRG_11890"/>
<dbReference type="Proteomes" id="UP000030745">
    <property type="component" value="Unassembled WGS sequence"/>
</dbReference>
<keyword evidence="6" id="KW-1185">Reference proteome</keyword>
<keyword evidence="3" id="KW-0479">Metal-binding</keyword>
<dbReference type="RefSeq" id="XP_012206330.1">
    <property type="nucleotide sequence ID" value="XM_012350940.1"/>
</dbReference>
<dbReference type="PROSITE" id="PS50305">
    <property type="entry name" value="SIRTUIN"/>
    <property type="match status" value="1"/>
</dbReference>
<dbReference type="PANTHER" id="PTHR11085:SF10">
    <property type="entry name" value="NAD-DEPENDENT PROTEIN DEACYLASE SIRTUIN-5, MITOCHONDRIAL-RELATED"/>
    <property type="match status" value="1"/>
</dbReference>
<organism evidence="5 6">
    <name type="scientific">Saprolegnia parasitica (strain CBS 223.65)</name>
    <dbReference type="NCBI Taxonomy" id="695850"/>
    <lineage>
        <taxon>Eukaryota</taxon>
        <taxon>Sar</taxon>
        <taxon>Stramenopiles</taxon>
        <taxon>Oomycota</taxon>
        <taxon>Saprolegniomycetes</taxon>
        <taxon>Saprolegniales</taxon>
        <taxon>Saprolegniaceae</taxon>
        <taxon>Saprolegnia</taxon>
    </lineage>
</organism>
<dbReference type="OMA" id="RRHYWAR"/>
<evidence type="ECO:0000313" key="5">
    <source>
        <dbReference type="EMBL" id="KDO23043.1"/>
    </source>
</evidence>
<evidence type="ECO:0000256" key="2">
    <source>
        <dbReference type="ARBA" id="ARBA00023027"/>
    </source>
</evidence>
<dbReference type="GeneID" id="24133899"/>